<comment type="subunit">
    <text evidence="4 13">Monomer.</text>
</comment>
<evidence type="ECO:0000256" key="1">
    <source>
        <dbReference type="ARBA" id="ARBA00000642"/>
    </source>
</evidence>
<proteinExistence type="inferred from homology"/>
<dbReference type="GO" id="GO:0006094">
    <property type="term" value="P:gluconeogenesis"/>
    <property type="evidence" value="ECO:0007669"/>
    <property type="project" value="TreeGrafter"/>
</dbReference>
<feature type="binding site" evidence="13 14">
    <location>
        <begin position="25"/>
        <end position="27"/>
    </location>
    <ligand>
        <name>substrate</name>
    </ligand>
</feature>
<dbReference type="GO" id="GO:0005829">
    <property type="term" value="C:cytosol"/>
    <property type="evidence" value="ECO:0007669"/>
    <property type="project" value="TreeGrafter"/>
</dbReference>
<evidence type="ECO:0000256" key="6">
    <source>
        <dbReference type="ARBA" id="ARBA00016471"/>
    </source>
</evidence>
<keyword evidence="9 13" id="KW-0547">Nucleotide-binding</keyword>
<gene>
    <name evidence="13" type="primary">pgk</name>
    <name evidence="17" type="ORF">P029_05425</name>
</gene>
<dbReference type="GO" id="GO:0006096">
    <property type="term" value="P:glycolytic process"/>
    <property type="evidence" value="ECO:0007669"/>
    <property type="project" value="UniProtKB-UniRule"/>
</dbReference>
<keyword evidence="12 13" id="KW-0324">Glycolysis</keyword>
<evidence type="ECO:0000256" key="9">
    <source>
        <dbReference type="ARBA" id="ARBA00022741"/>
    </source>
</evidence>
<evidence type="ECO:0000256" key="2">
    <source>
        <dbReference type="ARBA" id="ARBA00004838"/>
    </source>
</evidence>
<reference evidence="17 18" key="2">
    <citation type="journal article" date="2014" name="Pathogens">
        <title>Comparative Genomics Identifies a Potential Marker of Human-Virulent Anaplasma phagocytophilum.</title>
        <authorList>
            <person name="Al-Khedery B."/>
            <person name="Barbet A.F."/>
        </authorList>
    </citation>
    <scope>NUCLEOTIDE SEQUENCE [LARGE SCALE GENOMIC DNA]</scope>
    <source>
        <strain evidence="17 18">Norway variant2</strain>
    </source>
</reference>
<feature type="binding site" evidence="14">
    <location>
        <position position="121"/>
    </location>
    <ligand>
        <name>(2R)-3-phosphoglycerate</name>
        <dbReference type="ChEBI" id="CHEBI:58272"/>
    </ligand>
</feature>
<protein>
    <recommendedName>
        <fullName evidence="6 13">Phosphoglycerate kinase</fullName>
        <ecNumber evidence="5 13">2.7.2.3</ecNumber>
    </recommendedName>
</protein>
<dbReference type="PANTHER" id="PTHR11406">
    <property type="entry name" value="PHOSPHOGLYCERATE KINASE"/>
    <property type="match status" value="1"/>
</dbReference>
<name>A0A168HJY4_ANAPH</name>
<feature type="binding site" evidence="13 15">
    <location>
        <position position="321"/>
    </location>
    <ligand>
        <name>ATP</name>
        <dbReference type="ChEBI" id="CHEBI:30616"/>
    </ligand>
</feature>
<dbReference type="InterPro" id="IPR015824">
    <property type="entry name" value="Phosphoglycerate_kinase_N"/>
</dbReference>
<feature type="binding site" evidence="13 15">
    <location>
        <begin position="351"/>
        <end position="354"/>
    </location>
    <ligand>
        <name>ATP</name>
        <dbReference type="ChEBI" id="CHEBI:30616"/>
    </ligand>
</feature>
<dbReference type="PRINTS" id="PR00477">
    <property type="entry name" value="PHGLYCKINASE"/>
</dbReference>
<evidence type="ECO:0000256" key="16">
    <source>
        <dbReference type="RuleBase" id="RU000532"/>
    </source>
</evidence>
<sequence length="384" mass="41769">MGDIRDLPVIDAANISNSRVLLRVDLNVPISNGEVHDKTRIERIAPTVEFLVKAKAKVVMISHLGRPKAREEEFSLKQVVDVVSKVLGVEITFIPDITREEVDSVIDSLPWGSVVLLENLRFFAGEVENDLGFAGQLASLADIYVNDAFSCSHRKHASVDAIMNLLPSFAGFNLQEELNYLAGIVSESPGAAIIGGAKTSVKIPMLRNFASRLDFLILGGSLSTTFLDAMGFKVGNSFFEKNVEEALAVIEAAKESGCKIILPVDHAVAQNLEGPVTLKDNNDITMEDSIFDIGEKTSRIIEETIRKCKTIFWNGPLGVFEHESFKGGTERLTKALVSCHKENGAKTIIGGGDSIFAMRSFGYCEQDFSYVSTGGGALLHFLAL</sequence>
<comment type="caution">
    <text evidence="13">Lacks conserved residue(s) required for the propagation of feature annotation.</text>
</comment>
<evidence type="ECO:0000256" key="3">
    <source>
        <dbReference type="ARBA" id="ARBA00008982"/>
    </source>
</evidence>
<dbReference type="Proteomes" id="UP000053801">
    <property type="component" value="Chromosome"/>
</dbReference>
<dbReference type="PIRSF" id="PIRSF000724">
    <property type="entry name" value="Pgk"/>
    <property type="match status" value="1"/>
</dbReference>
<feature type="binding site" evidence="13">
    <location>
        <position position="40"/>
    </location>
    <ligand>
        <name>substrate</name>
    </ligand>
</feature>
<comment type="pathway">
    <text evidence="2 13">Carbohydrate degradation; glycolysis; pyruvate from D-glyceraldehyde 3-phosphate: step 2/5.</text>
</comment>
<keyword evidence="10 13" id="KW-0418">Kinase</keyword>
<dbReference type="Gene3D" id="3.40.50.1260">
    <property type="entry name" value="Phosphoglycerate kinase, N-terminal domain"/>
    <property type="match status" value="2"/>
</dbReference>
<comment type="catalytic activity">
    <reaction evidence="1 13 16">
        <text>(2R)-3-phosphoglycerate + ATP = (2R)-3-phospho-glyceroyl phosphate + ADP</text>
        <dbReference type="Rhea" id="RHEA:14801"/>
        <dbReference type="ChEBI" id="CHEBI:30616"/>
        <dbReference type="ChEBI" id="CHEBI:57604"/>
        <dbReference type="ChEBI" id="CHEBI:58272"/>
        <dbReference type="ChEBI" id="CHEBI:456216"/>
        <dbReference type="EC" id="2.7.2.3"/>
    </reaction>
</comment>
<feature type="binding site" evidence="13">
    <location>
        <position position="154"/>
    </location>
    <ligand>
        <name>substrate</name>
    </ligand>
</feature>
<dbReference type="PANTHER" id="PTHR11406:SF23">
    <property type="entry name" value="PHOSPHOGLYCERATE KINASE 1, CHLOROPLASTIC-RELATED"/>
    <property type="match status" value="1"/>
</dbReference>
<keyword evidence="7 13" id="KW-0963">Cytoplasm</keyword>
<dbReference type="FunFam" id="3.40.50.1260:FF:000006">
    <property type="entry name" value="Phosphoglycerate kinase"/>
    <property type="match status" value="1"/>
</dbReference>
<evidence type="ECO:0000313" key="18">
    <source>
        <dbReference type="Proteomes" id="UP000053801"/>
    </source>
</evidence>
<evidence type="ECO:0000256" key="4">
    <source>
        <dbReference type="ARBA" id="ARBA00011245"/>
    </source>
</evidence>
<comment type="similarity">
    <text evidence="3 13 16">Belongs to the phosphoglycerate kinase family.</text>
</comment>
<dbReference type="RefSeq" id="WP_044143694.1">
    <property type="nucleotide sequence ID" value="NZ_CP015376.1"/>
</dbReference>
<dbReference type="AlphaFoldDB" id="A0A168HJY4"/>
<evidence type="ECO:0000256" key="12">
    <source>
        <dbReference type="ARBA" id="ARBA00023152"/>
    </source>
</evidence>
<dbReference type="GO" id="GO:0043531">
    <property type="term" value="F:ADP binding"/>
    <property type="evidence" value="ECO:0007669"/>
    <property type="project" value="TreeGrafter"/>
</dbReference>
<accession>A0A168HJY4</accession>
<dbReference type="PROSITE" id="PS00111">
    <property type="entry name" value="PGLYCERATE_KINASE"/>
    <property type="match status" value="1"/>
</dbReference>
<dbReference type="EMBL" id="CP015376">
    <property type="protein sequence ID" value="ANC34702.1"/>
    <property type="molecule type" value="Genomic_DNA"/>
</dbReference>
<keyword evidence="8 13" id="KW-0808">Transferase</keyword>
<evidence type="ECO:0000256" key="13">
    <source>
        <dbReference type="HAMAP-Rule" id="MF_00145"/>
    </source>
</evidence>
<evidence type="ECO:0000256" key="11">
    <source>
        <dbReference type="ARBA" id="ARBA00022840"/>
    </source>
</evidence>
<dbReference type="OrthoDB" id="9808460at2"/>
<feature type="binding site" evidence="14">
    <location>
        <position position="154"/>
    </location>
    <ligand>
        <name>(2R)-3-phosphoglycerate</name>
        <dbReference type="ChEBI" id="CHEBI:58272"/>
    </ligand>
</feature>
<evidence type="ECO:0000256" key="15">
    <source>
        <dbReference type="PIRSR" id="PIRSR000724-2"/>
    </source>
</evidence>
<dbReference type="Pfam" id="PF00162">
    <property type="entry name" value="PGK"/>
    <property type="match status" value="1"/>
</dbReference>
<evidence type="ECO:0000313" key="17">
    <source>
        <dbReference type="EMBL" id="ANC34702.1"/>
    </source>
</evidence>
<dbReference type="InterPro" id="IPR015911">
    <property type="entry name" value="Phosphoglycerate_kinase_CS"/>
</dbReference>
<dbReference type="FunFam" id="3.40.50.1260:FF:000031">
    <property type="entry name" value="Phosphoglycerate kinase 1"/>
    <property type="match status" value="1"/>
</dbReference>
<dbReference type="InterPro" id="IPR036043">
    <property type="entry name" value="Phosphoglycerate_kinase_sf"/>
</dbReference>
<dbReference type="InterPro" id="IPR001576">
    <property type="entry name" value="Phosphoglycerate_kinase"/>
</dbReference>
<feature type="binding site" evidence="14">
    <location>
        <position position="40"/>
    </location>
    <ligand>
        <name>(2R)-3-phosphoglycerate</name>
        <dbReference type="ChEBI" id="CHEBI:58272"/>
    </ligand>
</feature>
<evidence type="ECO:0000256" key="7">
    <source>
        <dbReference type="ARBA" id="ARBA00022490"/>
    </source>
</evidence>
<dbReference type="HAMAP" id="MF_00145">
    <property type="entry name" value="Phosphoglyc_kinase"/>
    <property type="match status" value="1"/>
</dbReference>
<evidence type="ECO:0000256" key="8">
    <source>
        <dbReference type="ARBA" id="ARBA00022679"/>
    </source>
</evidence>
<evidence type="ECO:0000256" key="5">
    <source>
        <dbReference type="ARBA" id="ARBA00013061"/>
    </source>
</evidence>
<dbReference type="UniPathway" id="UPA00109">
    <property type="reaction ID" value="UER00185"/>
</dbReference>
<organism evidence="17 18">
    <name type="scientific">Anaplasma phagocytophilum str. Norway variant2</name>
    <dbReference type="NCBI Taxonomy" id="1392507"/>
    <lineage>
        <taxon>Bacteria</taxon>
        <taxon>Pseudomonadati</taxon>
        <taxon>Pseudomonadota</taxon>
        <taxon>Alphaproteobacteria</taxon>
        <taxon>Rickettsiales</taxon>
        <taxon>Anaplasmataceae</taxon>
        <taxon>Anaplasma</taxon>
        <taxon>phagocytophilum group</taxon>
    </lineage>
</organism>
<reference evidence="17 18" key="1">
    <citation type="journal article" date="2013" name="Pathogens">
        <title>An Emerging Tick-Borne Disease of Humans Is Caused by a Subset of Strains with Conserved Genome Structure.</title>
        <authorList>
            <person name="Barbet A.F."/>
            <person name="Al-Khedery B."/>
            <person name="Stuen S."/>
            <person name="Granquist E.G."/>
            <person name="Felsheim R.F."/>
            <person name="Munderloh U.G."/>
        </authorList>
    </citation>
    <scope>NUCLEOTIDE SEQUENCE [LARGE SCALE GENOMIC DNA]</scope>
    <source>
        <strain evidence="17 18">Norway variant2</strain>
    </source>
</reference>
<evidence type="ECO:0000256" key="10">
    <source>
        <dbReference type="ARBA" id="ARBA00022777"/>
    </source>
</evidence>
<comment type="subcellular location">
    <subcellularLocation>
        <location evidence="13">Cytoplasm</location>
    </subcellularLocation>
</comment>
<feature type="binding site" evidence="13 15">
    <location>
        <position position="202"/>
    </location>
    <ligand>
        <name>ATP</name>
        <dbReference type="ChEBI" id="CHEBI:30616"/>
    </ligand>
</feature>
<dbReference type="SUPFAM" id="SSF53748">
    <property type="entry name" value="Phosphoglycerate kinase"/>
    <property type="match status" value="1"/>
</dbReference>
<dbReference type="GO" id="GO:0005524">
    <property type="term" value="F:ATP binding"/>
    <property type="evidence" value="ECO:0007669"/>
    <property type="project" value="UniProtKB-KW"/>
</dbReference>
<dbReference type="EC" id="2.7.2.3" evidence="5 13"/>
<evidence type="ECO:0000256" key="14">
    <source>
        <dbReference type="PIRSR" id="PIRSR000724-1"/>
    </source>
</evidence>
<dbReference type="GO" id="GO:0004618">
    <property type="term" value="F:phosphoglycerate kinase activity"/>
    <property type="evidence" value="ECO:0007669"/>
    <property type="project" value="UniProtKB-UniRule"/>
</dbReference>
<feature type="binding site" evidence="13 14">
    <location>
        <begin position="63"/>
        <end position="66"/>
    </location>
    <ligand>
        <name>substrate</name>
    </ligand>
</feature>
<keyword evidence="11 13" id="KW-0067">ATP-binding</keyword>
<feature type="binding site" evidence="13">
    <location>
        <position position="121"/>
    </location>
    <ligand>
        <name>substrate</name>
    </ligand>
</feature>